<keyword evidence="3" id="KW-1185">Reference proteome</keyword>
<evidence type="ECO:0000313" key="2">
    <source>
        <dbReference type="EMBL" id="MFC6333805.1"/>
    </source>
</evidence>
<evidence type="ECO:0000313" key="3">
    <source>
        <dbReference type="Proteomes" id="UP001596233"/>
    </source>
</evidence>
<evidence type="ECO:0008006" key="4">
    <source>
        <dbReference type="Google" id="ProtNLM"/>
    </source>
</evidence>
<protein>
    <recommendedName>
        <fullName evidence="4">DUF5050 domain-containing protein</fullName>
    </recommendedName>
</protein>
<accession>A0ABW1V7U8</accession>
<sequence length="408" mass="47341">MKLKLKSIMIFACMIVLTTGCTAKNNELIIENPTQYNHGTDYQYYWHQQGQGQGITESEDGYYFINGSYLYYMDKHSMEPVLLDNNPSNDCSPDKEDSIPQNCNAYINNSFIHFQGTITYYDNHLYVLHTSERTEKDVFGTNQYELIRMNKDGTGRKMVRQFDTKPTVVIHRNHIYFTKNPMKEINAENPSILSVPLANPKQKPTTLYTIDLSDLHFIDLIAYGDHLYAVESGRNMYRTIKHNLSSGENEIMYSEYEGNAYITGMLKDSLVFNIFTGDPEDEKSWDQYRSNLEGTDVSLLPIKLPVLSKLYVDENYYYLNPLSMYIKEYQLDHLKDEMIIYDLNYEEVERVDMSMRELYAVEIVGNSQHMFLRTTAGSNYERLYYLDKSTIGSGNAKLELLVESAAPQ</sequence>
<organism evidence="2 3">
    <name type="scientific">Paenibacillus septentrionalis</name>
    <dbReference type="NCBI Taxonomy" id="429342"/>
    <lineage>
        <taxon>Bacteria</taxon>
        <taxon>Bacillati</taxon>
        <taxon>Bacillota</taxon>
        <taxon>Bacilli</taxon>
        <taxon>Bacillales</taxon>
        <taxon>Paenibacillaceae</taxon>
        <taxon>Paenibacillus</taxon>
    </lineage>
</organism>
<reference evidence="3" key="1">
    <citation type="journal article" date="2019" name="Int. J. Syst. Evol. Microbiol.">
        <title>The Global Catalogue of Microorganisms (GCM) 10K type strain sequencing project: providing services to taxonomists for standard genome sequencing and annotation.</title>
        <authorList>
            <consortium name="The Broad Institute Genomics Platform"/>
            <consortium name="The Broad Institute Genome Sequencing Center for Infectious Disease"/>
            <person name="Wu L."/>
            <person name="Ma J."/>
        </authorList>
    </citation>
    <scope>NUCLEOTIDE SEQUENCE [LARGE SCALE GENOMIC DNA]</scope>
    <source>
        <strain evidence="3">PCU 280</strain>
    </source>
</reference>
<proteinExistence type="predicted"/>
<gene>
    <name evidence="2" type="ORF">ACFP56_14345</name>
</gene>
<feature type="signal peptide" evidence="1">
    <location>
        <begin position="1"/>
        <end position="23"/>
    </location>
</feature>
<dbReference type="RefSeq" id="WP_379235652.1">
    <property type="nucleotide sequence ID" value="NZ_JBHSTE010000004.1"/>
</dbReference>
<dbReference type="EMBL" id="JBHSTE010000004">
    <property type="protein sequence ID" value="MFC6333805.1"/>
    <property type="molecule type" value="Genomic_DNA"/>
</dbReference>
<feature type="chain" id="PRO_5046753686" description="DUF5050 domain-containing protein" evidence="1">
    <location>
        <begin position="24"/>
        <end position="408"/>
    </location>
</feature>
<dbReference type="PROSITE" id="PS51257">
    <property type="entry name" value="PROKAR_LIPOPROTEIN"/>
    <property type="match status" value="1"/>
</dbReference>
<keyword evidence="1" id="KW-0732">Signal</keyword>
<evidence type="ECO:0000256" key="1">
    <source>
        <dbReference type="SAM" id="SignalP"/>
    </source>
</evidence>
<comment type="caution">
    <text evidence="2">The sequence shown here is derived from an EMBL/GenBank/DDBJ whole genome shotgun (WGS) entry which is preliminary data.</text>
</comment>
<dbReference type="Proteomes" id="UP001596233">
    <property type="component" value="Unassembled WGS sequence"/>
</dbReference>
<name>A0ABW1V7U8_9BACL</name>